<dbReference type="AlphaFoldDB" id="A0A0F9RAA4"/>
<comment type="caution">
    <text evidence="1">The sequence shown here is derived from an EMBL/GenBank/DDBJ whole genome shotgun (WGS) entry which is preliminary data.</text>
</comment>
<name>A0A0F9RAA4_9ZZZZ</name>
<sequence length="81" mass="8996">MIKYNETKVGDILKLVGVGASGYAKLGDLVRVIKVHTNSVFVEDRDGKLCEFVFNCGAARLEPTEWRKDFPVNPVTAQEPD</sequence>
<protein>
    <submittedName>
        <fullName evidence="1">Uncharacterized protein</fullName>
    </submittedName>
</protein>
<accession>A0A0F9RAA4</accession>
<dbReference type="EMBL" id="LAZR01000971">
    <property type="protein sequence ID" value="KKN53445.1"/>
    <property type="molecule type" value="Genomic_DNA"/>
</dbReference>
<proteinExistence type="predicted"/>
<evidence type="ECO:0000313" key="1">
    <source>
        <dbReference type="EMBL" id="KKN53445.1"/>
    </source>
</evidence>
<gene>
    <name evidence="1" type="ORF">LCGC14_0602290</name>
</gene>
<reference evidence="1" key="1">
    <citation type="journal article" date="2015" name="Nature">
        <title>Complex archaea that bridge the gap between prokaryotes and eukaryotes.</title>
        <authorList>
            <person name="Spang A."/>
            <person name="Saw J.H."/>
            <person name="Jorgensen S.L."/>
            <person name="Zaremba-Niedzwiedzka K."/>
            <person name="Martijn J."/>
            <person name="Lind A.E."/>
            <person name="van Eijk R."/>
            <person name="Schleper C."/>
            <person name="Guy L."/>
            <person name="Ettema T.J."/>
        </authorList>
    </citation>
    <scope>NUCLEOTIDE SEQUENCE</scope>
</reference>
<organism evidence="1">
    <name type="scientific">marine sediment metagenome</name>
    <dbReference type="NCBI Taxonomy" id="412755"/>
    <lineage>
        <taxon>unclassified sequences</taxon>
        <taxon>metagenomes</taxon>
        <taxon>ecological metagenomes</taxon>
    </lineage>
</organism>